<name>A0A1C3CWG1_9GAMM</name>
<dbReference type="EMBL" id="MBDL01000009">
    <property type="protein sequence ID" value="ODA13037.1"/>
    <property type="molecule type" value="Genomic_DNA"/>
</dbReference>
<evidence type="ECO:0000256" key="1">
    <source>
        <dbReference type="ARBA" id="ARBA00022801"/>
    </source>
</evidence>
<dbReference type="GO" id="GO:0016042">
    <property type="term" value="P:lipid catabolic process"/>
    <property type="evidence" value="ECO:0007669"/>
    <property type="project" value="UniProtKB-UniRule"/>
</dbReference>
<evidence type="ECO:0000256" key="4">
    <source>
        <dbReference type="PROSITE-ProRule" id="PRU01161"/>
    </source>
</evidence>
<feature type="active site" description="Proton acceptor" evidence="4">
    <location>
        <position position="332"/>
    </location>
</feature>
<dbReference type="Proteomes" id="UP000186553">
    <property type="component" value="Unassembled WGS sequence"/>
</dbReference>
<evidence type="ECO:0000256" key="3">
    <source>
        <dbReference type="ARBA" id="ARBA00023098"/>
    </source>
</evidence>
<keyword evidence="2 4" id="KW-0442">Lipid degradation</keyword>
<dbReference type="PANTHER" id="PTHR14226">
    <property type="entry name" value="NEUROPATHY TARGET ESTERASE/SWISS CHEESE D.MELANOGASTER"/>
    <property type="match status" value="1"/>
</dbReference>
<feature type="short sequence motif" description="GXSXG" evidence="4">
    <location>
        <begin position="189"/>
        <end position="193"/>
    </location>
</feature>
<feature type="active site" description="Nucleophile" evidence="4">
    <location>
        <position position="191"/>
    </location>
</feature>
<dbReference type="CDD" id="cd07206">
    <property type="entry name" value="Pat_TGL3-4-5_SDP1"/>
    <property type="match status" value="1"/>
</dbReference>
<feature type="domain" description="PNPLA" evidence="5">
    <location>
        <begin position="158"/>
        <end position="345"/>
    </location>
</feature>
<dbReference type="Gene3D" id="3.40.1090.10">
    <property type="entry name" value="Cytosolic phospholipase A2 catalytic domain"/>
    <property type="match status" value="2"/>
</dbReference>
<keyword evidence="1 4" id="KW-0378">Hydrolase</keyword>
<dbReference type="InterPro" id="IPR050301">
    <property type="entry name" value="NTE"/>
</dbReference>
<accession>A0A1C3CWG1</accession>
<reference evidence="6 7" key="1">
    <citation type="submission" date="2016-07" db="EMBL/GenBank/DDBJ databases">
        <title>Acinetobacter sp. ANC 4603.</title>
        <authorList>
            <person name="Radolfova-Krizova L."/>
            <person name="Nemec A."/>
        </authorList>
    </citation>
    <scope>NUCLEOTIDE SEQUENCE [LARGE SCALE GENOMIC DNA]</scope>
    <source>
        <strain evidence="6 7">ANC 4603</strain>
    </source>
</reference>
<evidence type="ECO:0000259" key="5">
    <source>
        <dbReference type="PROSITE" id="PS51635"/>
    </source>
</evidence>
<evidence type="ECO:0000313" key="7">
    <source>
        <dbReference type="Proteomes" id="UP000186553"/>
    </source>
</evidence>
<proteinExistence type="predicted"/>
<comment type="caution">
    <text evidence="4">Lacks conserved residue(s) required for the propagation of feature annotation.</text>
</comment>
<gene>
    <name evidence="6" type="ORF">BBP83_06195</name>
</gene>
<dbReference type="SUPFAM" id="SSF52151">
    <property type="entry name" value="FabD/lysophospholipase-like"/>
    <property type="match status" value="1"/>
</dbReference>
<dbReference type="PANTHER" id="PTHR14226:SF10">
    <property type="entry name" value="TRIACYLGLYCEROL LIPASE 4-RELATED"/>
    <property type="match status" value="1"/>
</dbReference>
<organism evidence="6 7">
    <name type="scientific">Acinetobacter celticus</name>
    <dbReference type="NCBI Taxonomy" id="1891224"/>
    <lineage>
        <taxon>Bacteria</taxon>
        <taxon>Pseudomonadati</taxon>
        <taxon>Pseudomonadota</taxon>
        <taxon>Gammaproteobacteria</taxon>
        <taxon>Moraxellales</taxon>
        <taxon>Moraxellaceae</taxon>
        <taxon>Acinetobacter</taxon>
    </lineage>
</organism>
<keyword evidence="7" id="KW-1185">Reference proteome</keyword>
<sequence length="504" mass="57443">MLFKDFSRDVNPHQAYRIKKLKRQLETAENYEEWKSVALKIDEESGAQEWKLDNHSPYFDSEIIVHRSALLKRYRMQKRTRDLMYILSEGLTYDIANIAHPLLFSVAYVGTKKIIEDYVAEVSESLAFIASKECECLTLSEKISFFEQSQKAFGQPAMMFSGGSTLGLFHTGVCKALMEQDLMPKVLSGSSAGALMTAMLGVSKPSAFMEILKGQNFYSEAFHFRKISDLLKGNGGLADVKYLKNFLKENLGNLTFAEAKKESGLDINIAVAPYDASQDARIMNAYTSPDLLVWSAVLASCAVPVLFPPVKLTSKRYDGQYTPYMASTSWVDGSVRSDFPQQKMARLYNINYSIASQVNPHIVPFMQNDISRFRKDMLSWPERIIRRQGKVVAKGVMDFARERVGNVPPIRRLLDHGYGVVDQRYYGDVNIVGKHSLRHYSYMLQNPRPYLFKILQREGERATWPKISMIETQARVGKTILHCLELLHYQNALEKKHAEFIVVE</sequence>
<comment type="caution">
    <text evidence="6">The sequence shown here is derived from an EMBL/GenBank/DDBJ whole genome shotgun (WGS) entry which is preliminary data.</text>
</comment>
<dbReference type="InterPro" id="IPR002641">
    <property type="entry name" value="PNPLA_dom"/>
</dbReference>
<dbReference type="STRING" id="1891224.BBP83_06195"/>
<dbReference type="PROSITE" id="PS51635">
    <property type="entry name" value="PNPLA"/>
    <property type="match status" value="1"/>
</dbReference>
<dbReference type="InterPro" id="IPR021771">
    <property type="entry name" value="Triacylglycerol_lipase_N"/>
</dbReference>
<evidence type="ECO:0000256" key="2">
    <source>
        <dbReference type="ARBA" id="ARBA00022963"/>
    </source>
</evidence>
<dbReference type="GO" id="GO:0004806">
    <property type="term" value="F:triacylglycerol lipase activity"/>
    <property type="evidence" value="ECO:0007669"/>
    <property type="project" value="InterPro"/>
</dbReference>
<dbReference type="AlphaFoldDB" id="A0A1C3CWG1"/>
<dbReference type="OrthoDB" id="7055653at2"/>
<dbReference type="InterPro" id="IPR016035">
    <property type="entry name" value="Acyl_Trfase/lysoPLipase"/>
</dbReference>
<evidence type="ECO:0000313" key="6">
    <source>
        <dbReference type="EMBL" id="ODA13037.1"/>
    </source>
</evidence>
<dbReference type="Pfam" id="PF11815">
    <property type="entry name" value="DUF3336"/>
    <property type="match status" value="1"/>
</dbReference>
<dbReference type="RefSeq" id="WP_068886971.1">
    <property type="nucleotide sequence ID" value="NZ_CBCRUU010000006.1"/>
</dbReference>
<keyword evidence="3 4" id="KW-0443">Lipid metabolism</keyword>
<dbReference type="Pfam" id="PF01734">
    <property type="entry name" value="Patatin"/>
    <property type="match status" value="1"/>
</dbReference>
<protein>
    <recommendedName>
        <fullName evidence="5">PNPLA domain-containing protein</fullName>
    </recommendedName>
</protein>